<dbReference type="PANTHER" id="PTHR42943">
    <property type="entry name" value="GLUTATHIONE S-TRANSFERASE KAPPA"/>
    <property type="match status" value="1"/>
</dbReference>
<comment type="similarity">
    <text evidence="1 4">Belongs to the GST superfamily. Kappa family.</text>
</comment>
<dbReference type="WBParaSite" id="PTRK_0001220600.1">
    <property type="protein sequence ID" value="PTRK_0001220600.1"/>
    <property type="gene ID" value="PTRK_0001220600"/>
</dbReference>
<dbReference type="Pfam" id="PF01323">
    <property type="entry name" value="DSBA"/>
    <property type="match status" value="1"/>
</dbReference>
<dbReference type="InterPro" id="IPR051924">
    <property type="entry name" value="GST_Kappa/NadH"/>
</dbReference>
<sequence length="225" mass="25769">MLPKITLYYDVVSPYSWIAFETLLRYQQKKYFDLTLKPFFLGGVMKATSNRAPAMVAAKGAHLVKDLDFSSKYYGMNIVHPKDFFEMAIKNGTLQTQRFLVALQKEKEEYLIPASREFWTRLWSKQETGHSIDDIIAVGKKIGLSEDLIKKLIEKTSSFEVKDLIKKNTDEAINDGAFGAPWIKVEREDGQSHSFFGSDRMPQICYFIDKPFIGSLASNEIKSKI</sequence>
<evidence type="ECO:0000313" key="7">
    <source>
        <dbReference type="Proteomes" id="UP000038045"/>
    </source>
</evidence>
<reference evidence="8" key="1">
    <citation type="submission" date="2017-02" db="UniProtKB">
        <authorList>
            <consortium name="WormBaseParasite"/>
        </authorList>
    </citation>
    <scope>IDENTIFICATION</scope>
</reference>
<dbReference type="AlphaFoldDB" id="A0A0N4ZUE3"/>
<dbReference type="GO" id="GO:0005739">
    <property type="term" value="C:mitochondrion"/>
    <property type="evidence" value="ECO:0007669"/>
    <property type="project" value="TreeGrafter"/>
</dbReference>
<protein>
    <recommendedName>
        <fullName evidence="4">Glutathione S-transferase kappa</fullName>
        <ecNumber evidence="4">2.5.1.18</ecNumber>
    </recommendedName>
</protein>
<comment type="catalytic activity">
    <reaction evidence="3 4">
        <text>RX + glutathione = an S-substituted glutathione + a halide anion + H(+)</text>
        <dbReference type="Rhea" id="RHEA:16437"/>
        <dbReference type="ChEBI" id="CHEBI:15378"/>
        <dbReference type="ChEBI" id="CHEBI:16042"/>
        <dbReference type="ChEBI" id="CHEBI:17792"/>
        <dbReference type="ChEBI" id="CHEBI:57925"/>
        <dbReference type="ChEBI" id="CHEBI:90779"/>
        <dbReference type="EC" id="2.5.1.18"/>
    </reaction>
</comment>
<dbReference type="STRING" id="131310.A0A0N4ZUE3"/>
<evidence type="ECO:0000256" key="3">
    <source>
        <dbReference type="ARBA" id="ARBA00047960"/>
    </source>
</evidence>
<keyword evidence="7" id="KW-1185">Reference proteome</keyword>
<dbReference type="GO" id="GO:0004364">
    <property type="term" value="F:glutathione transferase activity"/>
    <property type="evidence" value="ECO:0007669"/>
    <property type="project" value="UniProtKB-UniRule"/>
</dbReference>
<organism evidence="7 8">
    <name type="scientific">Parastrongyloides trichosuri</name>
    <name type="common">Possum-specific nematode worm</name>
    <dbReference type="NCBI Taxonomy" id="131310"/>
    <lineage>
        <taxon>Eukaryota</taxon>
        <taxon>Metazoa</taxon>
        <taxon>Ecdysozoa</taxon>
        <taxon>Nematoda</taxon>
        <taxon>Chromadorea</taxon>
        <taxon>Rhabditida</taxon>
        <taxon>Tylenchina</taxon>
        <taxon>Panagrolaimomorpha</taxon>
        <taxon>Strongyloidoidea</taxon>
        <taxon>Strongyloididae</taxon>
        <taxon>Parastrongyloides</taxon>
    </lineage>
</organism>
<dbReference type="InterPro" id="IPR014440">
    <property type="entry name" value="HCCAis_GSTk"/>
</dbReference>
<dbReference type="GO" id="GO:0004602">
    <property type="term" value="F:glutathione peroxidase activity"/>
    <property type="evidence" value="ECO:0007669"/>
    <property type="project" value="TreeGrafter"/>
</dbReference>
<dbReference type="Proteomes" id="UP000038045">
    <property type="component" value="Unplaced"/>
</dbReference>
<keyword evidence="2 4" id="KW-0808">Transferase</keyword>
<dbReference type="FunFam" id="3.40.30.10:FF:000096">
    <property type="entry name" value="Glutathione S-transferase kappa"/>
    <property type="match status" value="1"/>
</dbReference>
<dbReference type="EC" id="2.5.1.18" evidence="4"/>
<dbReference type="InterPro" id="IPR001853">
    <property type="entry name" value="DSBA-like_thioredoxin_dom"/>
</dbReference>
<evidence type="ECO:0000256" key="1">
    <source>
        <dbReference type="ARBA" id="ARBA00006494"/>
    </source>
</evidence>
<evidence type="ECO:0000256" key="5">
    <source>
        <dbReference type="PIRSR" id="PIRSR006386-1"/>
    </source>
</evidence>
<feature type="domain" description="DSBA-like thioredoxin" evidence="6">
    <location>
        <begin position="5"/>
        <end position="206"/>
    </location>
</feature>
<dbReference type="Gene3D" id="3.40.30.10">
    <property type="entry name" value="Glutaredoxin"/>
    <property type="match status" value="1"/>
</dbReference>
<evidence type="ECO:0000313" key="8">
    <source>
        <dbReference type="WBParaSite" id="PTRK_0001220600.1"/>
    </source>
</evidence>
<dbReference type="InterPro" id="IPR036249">
    <property type="entry name" value="Thioredoxin-like_sf"/>
</dbReference>
<evidence type="ECO:0000256" key="2">
    <source>
        <dbReference type="ARBA" id="ARBA00022679"/>
    </source>
</evidence>
<dbReference type="GO" id="GO:0006749">
    <property type="term" value="P:glutathione metabolic process"/>
    <property type="evidence" value="ECO:0007669"/>
    <property type="project" value="TreeGrafter"/>
</dbReference>
<dbReference type="SUPFAM" id="SSF52833">
    <property type="entry name" value="Thioredoxin-like"/>
    <property type="match status" value="1"/>
</dbReference>
<proteinExistence type="inferred from homology"/>
<evidence type="ECO:0000256" key="4">
    <source>
        <dbReference type="PIRNR" id="PIRNR006386"/>
    </source>
</evidence>
<dbReference type="GO" id="GO:0005777">
    <property type="term" value="C:peroxisome"/>
    <property type="evidence" value="ECO:0007669"/>
    <property type="project" value="TreeGrafter"/>
</dbReference>
<feature type="active site" description="Nucleophile" evidence="5">
    <location>
        <position position="13"/>
    </location>
</feature>
<name>A0A0N4ZUE3_PARTI</name>
<evidence type="ECO:0000259" key="6">
    <source>
        <dbReference type="Pfam" id="PF01323"/>
    </source>
</evidence>
<dbReference type="PANTHER" id="PTHR42943:SF2">
    <property type="entry name" value="GLUTATHIONE S-TRANSFERASE KAPPA 1"/>
    <property type="match status" value="1"/>
</dbReference>
<dbReference type="PIRSF" id="PIRSF006386">
    <property type="entry name" value="HCCAis_GSTk"/>
    <property type="match status" value="1"/>
</dbReference>
<accession>A0A0N4ZUE3</accession>